<protein>
    <submittedName>
        <fullName evidence="1">Uncharacterized protein</fullName>
    </submittedName>
</protein>
<name>A0ACC2PWL3_9HYME</name>
<accession>A0ACC2PWL3</accession>
<organism evidence="1 2">
    <name type="scientific">Eretmocerus hayati</name>
    <dbReference type="NCBI Taxonomy" id="131215"/>
    <lineage>
        <taxon>Eukaryota</taxon>
        <taxon>Metazoa</taxon>
        <taxon>Ecdysozoa</taxon>
        <taxon>Arthropoda</taxon>
        <taxon>Hexapoda</taxon>
        <taxon>Insecta</taxon>
        <taxon>Pterygota</taxon>
        <taxon>Neoptera</taxon>
        <taxon>Endopterygota</taxon>
        <taxon>Hymenoptera</taxon>
        <taxon>Apocrita</taxon>
        <taxon>Proctotrupomorpha</taxon>
        <taxon>Chalcidoidea</taxon>
        <taxon>Aphelinidae</taxon>
        <taxon>Aphelininae</taxon>
        <taxon>Eretmocerus</taxon>
    </lineage>
</organism>
<dbReference type="Proteomes" id="UP001239111">
    <property type="component" value="Chromosome 1"/>
</dbReference>
<gene>
    <name evidence="1" type="ORF">QAD02_023780</name>
</gene>
<dbReference type="EMBL" id="CM056741">
    <property type="protein sequence ID" value="KAJ8687985.1"/>
    <property type="molecule type" value="Genomic_DNA"/>
</dbReference>
<evidence type="ECO:0000313" key="1">
    <source>
        <dbReference type="EMBL" id="KAJ8687985.1"/>
    </source>
</evidence>
<proteinExistence type="predicted"/>
<comment type="caution">
    <text evidence="1">The sequence shown here is derived from an EMBL/GenBank/DDBJ whole genome shotgun (WGS) entry which is preliminary data.</text>
</comment>
<sequence length="124" mass="14178">MANKPDKEELKKRLTPFQWHVTQEKGTERPFTGAYNKHYEAGTYTCLVCEQKLFSSEHKYDSGCGWPAFNDVIDQGLVTLKQDTTLNMKCDVLAKTNEGESVTFFFFTVAIGTPLHYGQWNPMT</sequence>
<evidence type="ECO:0000313" key="2">
    <source>
        <dbReference type="Proteomes" id="UP001239111"/>
    </source>
</evidence>
<keyword evidence="2" id="KW-1185">Reference proteome</keyword>
<reference evidence="1" key="1">
    <citation type="submission" date="2023-04" db="EMBL/GenBank/DDBJ databases">
        <title>A chromosome-level genome assembly of the parasitoid wasp Eretmocerus hayati.</title>
        <authorList>
            <person name="Zhong Y."/>
            <person name="Liu S."/>
            <person name="Liu Y."/>
        </authorList>
    </citation>
    <scope>NUCLEOTIDE SEQUENCE</scope>
    <source>
        <strain evidence="1">ZJU_SS_LIU_2023</strain>
    </source>
</reference>